<dbReference type="InterPro" id="IPR012334">
    <property type="entry name" value="Pectin_lyas_fold"/>
</dbReference>
<dbReference type="InterPro" id="IPR026444">
    <property type="entry name" value="Secre_tail"/>
</dbReference>
<sequence>MPQRLIKNLKGLRMKRFIRMLLPAVFLALMLRPAVSTTLHVPETFATIQAAIDSSQNGDTVLVAPGEYFENIDFHGKGIVVASHFITENDTSFISQTIINGNRDSSTVSIENREPEGTELVGFSITNGLGTGDWPYVRGGGVHISSNAKPTIRYCYIFNNECEGRSNRGAGIYLNTPTAWIRNCRIYNNTSQSGAGIMIGNGANGSYVDSCEVFSNNGRGITITYSKNVFISRTLIKNNLSWGLRNYQTDNVHIDHCTIVGNGEYGLFHTTNNNDTLYINNSVLFGNGIDSIGVDADTTVIATYSIIESGRDKVYFQEGCLDTIPLFADTTSYRPAAGSPVIDAGDPSSPRDPDSTIADMGVHYFPQATAIYEQDAGRIQSFHLEQNYPNPFNPITTISYQLPVLSSVEGPALSGGEGSAVSDVQLTVYNVLGQKIQTLVNEKQPTGQYRVTFTASGLASGVYFYRLEAGGHTAIRKMILLR</sequence>
<name>A0A7V4U2F6_CALAY</name>
<organism evidence="3">
    <name type="scientific">Caldithrix abyssi</name>
    <dbReference type="NCBI Taxonomy" id="187145"/>
    <lineage>
        <taxon>Bacteria</taxon>
        <taxon>Pseudomonadati</taxon>
        <taxon>Calditrichota</taxon>
        <taxon>Calditrichia</taxon>
        <taxon>Calditrichales</taxon>
        <taxon>Calditrichaceae</taxon>
        <taxon>Caldithrix</taxon>
    </lineage>
</organism>
<dbReference type="InterPro" id="IPR006626">
    <property type="entry name" value="PbH1"/>
</dbReference>
<evidence type="ECO:0000259" key="2">
    <source>
        <dbReference type="Pfam" id="PF18962"/>
    </source>
</evidence>
<dbReference type="SMART" id="SM00710">
    <property type="entry name" value="PbH1"/>
    <property type="match status" value="6"/>
</dbReference>
<dbReference type="Pfam" id="PF18962">
    <property type="entry name" value="Por_Secre_tail"/>
    <property type="match status" value="1"/>
</dbReference>
<dbReference type="EMBL" id="DRQG01000125">
    <property type="protein sequence ID" value="HGY56693.1"/>
    <property type="molecule type" value="Genomic_DNA"/>
</dbReference>
<dbReference type="InterPro" id="IPR039448">
    <property type="entry name" value="Beta_helix"/>
</dbReference>
<gene>
    <name evidence="3" type="ORF">ENK44_13380</name>
</gene>
<evidence type="ECO:0000313" key="3">
    <source>
        <dbReference type="EMBL" id="HGY56693.1"/>
    </source>
</evidence>
<feature type="domain" description="Right handed beta helix" evidence="1">
    <location>
        <begin position="139"/>
        <end position="282"/>
    </location>
</feature>
<proteinExistence type="predicted"/>
<comment type="caution">
    <text evidence="3">The sequence shown here is derived from an EMBL/GenBank/DDBJ whole genome shotgun (WGS) entry which is preliminary data.</text>
</comment>
<dbReference type="AlphaFoldDB" id="A0A7V4U2F6"/>
<protein>
    <submittedName>
        <fullName evidence="3">T9SS type A sorting domain-containing protein</fullName>
    </submittedName>
</protein>
<evidence type="ECO:0000259" key="1">
    <source>
        <dbReference type="Pfam" id="PF13229"/>
    </source>
</evidence>
<dbReference type="NCBIfam" id="TIGR04183">
    <property type="entry name" value="Por_Secre_tail"/>
    <property type="match status" value="1"/>
</dbReference>
<dbReference type="Proteomes" id="UP000885779">
    <property type="component" value="Unassembled WGS sequence"/>
</dbReference>
<dbReference type="Gene3D" id="2.160.20.10">
    <property type="entry name" value="Single-stranded right-handed beta-helix, Pectin lyase-like"/>
    <property type="match status" value="1"/>
</dbReference>
<dbReference type="InterPro" id="IPR011050">
    <property type="entry name" value="Pectin_lyase_fold/virulence"/>
</dbReference>
<dbReference type="Gene3D" id="2.60.40.4070">
    <property type="match status" value="1"/>
</dbReference>
<feature type="domain" description="Secretion system C-terminal sorting" evidence="2">
    <location>
        <begin position="388"/>
        <end position="479"/>
    </location>
</feature>
<dbReference type="Pfam" id="PF13229">
    <property type="entry name" value="Beta_helix"/>
    <property type="match status" value="1"/>
</dbReference>
<dbReference type="SUPFAM" id="SSF51126">
    <property type="entry name" value="Pectin lyase-like"/>
    <property type="match status" value="1"/>
</dbReference>
<accession>A0A7V4U2F6</accession>
<reference evidence="3" key="1">
    <citation type="journal article" date="2020" name="mSystems">
        <title>Genome- and Community-Level Interaction Insights into Carbon Utilization and Element Cycling Functions of Hydrothermarchaeota in Hydrothermal Sediment.</title>
        <authorList>
            <person name="Zhou Z."/>
            <person name="Liu Y."/>
            <person name="Xu W."/>
            <person name="Pan J."/>
            <person name="Luo Z.H."/>
            <person name="Li M."/>
        </authorList>
    </citation>
    <scope>NUCLEOTIDE SEQUENCE [LARGE SCALE GENOMIC DNA]</scope>
    <source>
        <strain evidence="3">HyVt-577</strain>
    </source>
</reference>